<evidence type="ECO:0000256" key="1">
    <source>
        <dbReference type="ARBA" id="ARBA00001286"/>
    </source>
</evidence>
<comment type="caution">
    <text evidence="13">The sequence shown here is derived from an EMBL/GenBank/DDBJ whole genome shotgun (WGS) entry which is preliminary data.</text>
</comment>
<dbReference type="Gene3D" id="1.10.10.10">
    <property type="entry name" value="Winged helix-like DNA-binding domain superfamily/Winged helix DNA-binding domain"/>
    <property type="match status" value="1"/>
</dbReference>
<dbReference type="InterPro" id="IPR001497">
    <property type="entry name" value="MethylDNA_cys_MeTrfase_AS"/>
</dbReference>
<dbReference type="GO" id="GO:0006281">
    <property type="term" value="P:DNA repair"/>
    <property type="evidence" value="ECO:0007669"/>
    <property type="project" value="UniProtKB-KW"/>
</dbReference>
<protein>
    <recommendedName>
        <fullName evidence="3">methylated-DNA--[protein]-cysteine S-methyltransferase</fullName>
        <ecNumber evidence="3">2.1.1.63</ecNumber>
    </recommendedName>
</protein>
<evidence type="ECO:0000256" key="4">
    <source>
        <dbReference type="ARBA" id="ARBA00022490"/>
    </source>
</evidence>
<dbReference type="PANTHER" id="PTHR10815">
    <property type="entry name" value="METHYLATED-DNA--PROTEIN-CYSTEINE METHYLTRANSFERASE"/>
    <property type="match status" value="1"/>
</dbReference>
<evidence type="ECO:0000313" key="12">
    <source>
        <dbReference type="EMBL" id="EQD42414.1"/>
    </source>
</evidence>
<dbReference type="CDD" id="cd06445">
    <property type="entry name" value="ATase"/>
    <property type="match status" value="1"/>
</dbReference>
<dbReference type="InterPro" id="IPR014048">
    <property type="entry name" value="MethylDNA_cys_MeTrfase_DNA-bd"/>
</dbReference>
<dbReference type="GO" id="GO:0032259">
    <property type="term" value="P:methylation"/>
    <property type="evidence" value="ECO:0007669"/>
    <property type="project" value="UniProtKB-KW"/>
</dbReference>
<comment type="catalytic activity">
    <reaction evidence="1">
        <text>a 4-O-methyl-thymidine in DNA + L-cysteinyl-[protein] = a thymidine in DNA + S-methyl-L-cysteinyl-[protein]</text>
        <dbReference type="Rhea" id="RHEA:53428"/>
        <dbReference type="Rhea" id="RHEA-COMP:10131"/>
        <dbReference type="Rhea" id="RHEA-COMP:10132"/>
        <dbReference type="Rhea" id="RHEA-COMP:13555"/>
        <dbReference type="Rhea" id="RHEA-COMP:13556"/>
        <dbReference type="ChEBI" id="CHEBI:29950"/>
        <dbReference type="ChEBI" id="CHEBI:82612"/>
        <dbReference type="ChEBI" id="CHEBI:137386"/>
        <dbReference type="ChEBI" id="CHEBI:137387"/>
        <dbReference type="EC" id="2.1.1.63"/>
    </reaction>
</comment>
<dbReference type="HAMAP" id="MF_00772">
    <property type="entry name" value="OGT"/>
    <property type="match status" value="1"/>
</dbReference>
<dbReference type="InterPro" id="IPR036631">
    <property type="entry name" value="MGMT_N_sf"/>
</dbReference>
<dbReference type="InterPro" id="IPR036388">
    <property type="entry name" value="WH-like_DNA-bd_sf"/>
</dbReference>
<dbReference type="Pfam" id="PF01035">
    <property type="entry name" value="DNA_binding_1"/>
    <property type="match status" value="1"/>
</dbReference>
<dbReference type="InterPro" id="IPR023546">
    <property type="entry name" value="MGMT"/>
</dbReference>
<evidence type="ECO:0000313" key="13">
    <source>
        <dbReference type="EMBL" id="EQD58753.1"/>
    </source>
</evidence>
<organism evidence="13">
    <name type="scientific">mine drainage metagenome</name>
    <dbReference type="NCBI Taxonomy" id="410659"/>
    <lineage>
        <taxon>unclassified sequences</taxon>
        <taxon>metagenomes</taxon>
        <taxon>ecological metagenomes</taxon>
    </lineage>
</organism>
<dbReference type="Gene3D" id="3.30.160.70">
    <property type="entry name" value="Methylated DNA-protein cysteine methyltransferase domain"/>
    <property type="match status" value="1"/>
</dbReference>
<dbReference type="InterPro" id="IPR008332">
    <property type="entry name" value="MethylG_MeTrfase_N"/>
</dbReference>
<dbReference type="SUPFAM" id="SSF53155">
    <property type="entry name" value="Methylated DNA-protein cysteine methyltransferase domain"/>
    <property type="match status" value="1"/>
</dbReference>
<accession>T1AQE8</accession>
<gene>
    <name evidence="13" type="ORF">B1B_08454</name>
    <name evidence="12" type="ORF">B2A_10336</name>
</gene>
<evidence type="ECO:0000256" key="5">
    <source>
        <dbReference type="ARBA" id="ARBA00022603"/>
    </source>
</evidence>
<evidence type="ECO:0000256" key="3">
    <source>
        <dbReference type="ARBA" id="ARBA00011918"/>
    </source>
</evidence>
<keyword evidence="7" id="KW-0227">DNA damage</keyword>
<keyword evidence="5 13" id="KW-0489">Methyltransferase</keyword>
<dbReference type="PANTHER" id="PTHR10815:SF5">
    <property type="entry name" value="METHYLATED-DNA--PROTEIN-CYSTEINE METHYLTRANSFERASE"/>
    <property type="match status" value="1"/>
</dbReference>
<evidence type="ECO:0000259" key="10">
    <source>
        <dbReference type="Pfam" id="PF01035"/>
    </source>
</evidence>
<keyword evidence="6 13" id="KW-0808">Transferase</keyword>
<dbReference type="EMBL" id="AUZY01005511">
    <property type="protein sequence ID" value="EQD58753.1"/>
    <property type="molecule type" value="Genomic_DNA"/>
</dbReference>
<reference evidence="13" key="2">
    <citation type="journal article" date="2014" name="ISME J.">
        <title>Microbial stratification in low pH oxic and suboxic macroscopic growths along an acid mine drainage.</title>
        <authorList>
            <person name="Mendez-Garcia C."/>
            <person name="Mesa V."/>
            <person name="Sprenger R.R."/>
            <person name="Richter M."/>
            <person name="Diez M.S."/>
            <person name="Solano J."/>
            <person name="Bargiela R."/>
            <person name="Golyshina O.V."/>
            <person name="Manteca A."/>
            <person name="Ramos J.L."/>
            <person name="Gallego J.R."/>
            <person name="Llorente I."/>
            <person name="Martins Dos Santos V.A."/>
            <person name="Jensen O.N."/>
            <person name="Pelaez A.I."/>
            <person name="Sanchez J."/>
            <person name="Ferrer M."/>
        </authorList>
    </citation>
    <scope>NUCLEOTIDE SEQUENCE</scope>
</reference>
<evidence type="ECO:0000256" key="6">
    <source>
        <dbReference type="ARBA" id="ARBA00022679"/>
    </source>
</evidence>
<dbReference type="FunFam" id="1.10.10.10:FF:000214">
    <property type="entry name" value="Methylated-DNA--protein-cysteine methyltransferase"/>
    <property type="match status" value="1"/>
</dbReference>
<dbReference type="AlphaFoldDB" id="T1AQE8"/>
<evidence type="ECO:0000256" key="7">
    <source>
        <dbReference type="ARBA" id="ARBA00022763"/>
    </source>
</evidence>
<feature type="domain" description="Methylguanine DNA methyltransferase ribonuclease-like" evidence="11">
    <location>
        <begin position="1"/>
        <end position="69"/>
    </location>
</feature>
<dbReference type="SUPFAM" id="SSF46767">
    <property type="entry name" value="Methylated DNA-protein cysteine methyltransferase, C-terminal domain"/>
    <property type="match status" value="1"/>
</dbReference>
<dbReference type="NCBIfam" id="TIGR00589">
    <property type="entry name" value="ogt"/>
    <property type="match status" value="1"/>
</dbReference>
<reference evidence="13" key="1">
    <citation type="submission" date="2013-08" db="EMBL/GenBank/DDBJ databases">
        <authorList>
            <person name="Mendez C."/>
            <person name="Richter M."/>
            <person name="Ferrer M."/>
            <person name="Sanchez J."/>
        </authorList>
    </citation>
    <scope>NUCLEOTIDE SEQUENCE</scope>
</reference>
<proteinExistence type="inferred from homology"/>
<dbReference type="InterPro" id="IPR036217">
    <property type="entry name" value="MethylDNA_cys_MeTrfase_DNAb"/>
</dbReference>
<comment type="catalytic activity">
    <reaction evidence="9">
        <text>a 6-O-methyl-2'-deoxyguanosine in DNA + L-cysteinyl-[protein] = S-methyl-L-cysteinyl-[protein] + a 2'-deoxyguanosine in DNA</text>
        <dbReference type="Rhea" id="RHEA:24000"/>
        <dbReference type="Rhea" id="RHEA-COMP:10131"/>
        <dbReference type="Rhea" id="RHEA-COMP:10132"/>
        <dbReference type="Rhea" id="RHEA-COMP:11367"/>
        <dbReference type="Rhea" id="RHEA-COMP:11368"/>
        <dbReference type="ChEBI" id="CHEBI:29950"/>
        <dbReference type="ChEBI" id="CHEBI:82612"/>
        <dbReference type="ChEBI" id="CHEBI:85445"/>
        <dbReference type="ChEBI" id="CHEBI:85448"/>
        <dbReference type="EC" id="2.1.1.63"/>
    </reaction>
</comment>
<sequence>MYYWQMPSPVGKLFLAGDEDGLCMLNFQKERHPACPEPGWKRNYAPFRNVIAYLEGYFRGQRPELDIPLVLNGTSFQLTVWSALTAIPYGETRSYGEVAHAIRKPRAARAVGAAVGKNPIPILIPCHRVIGSTGSLTGFGGGLDVKRILLAIEASRN</sequence>
<evidence type="ECO:0000256" key="9">
    <source>
        <dbReference type="ARBA" id="ARBA00049348"/>
    </source>
</evidence>
<feature type="domain" description="Methylated-DNA-[protein]-cysteine S-methyltransferase DNA binding" evidence="10">
    <location>
        <begin position="76"/>
        <end position="154"/>
    </location>
</feature>
<dbReference type="Pfam" id="PF02870">
    <property type="entry name" value="Methyltransf_1N"/>
    <property type="match status" value="1"/>
</dbReference>
<dbReference type="PROSITE" id="PS00374">
    <property type="entry name" value="MGMT"/>
    <property type="match status" value="1"/>
</dbReference>
<dbReference type="GO" id="GO:0003908">
    <property type="term" value="F:methylated-DNA-[protein]-cysteine S-methyltransferase activity"/>
    <property type="evidence" value="ECO:0007669"/>
    <property type="project" value="UniProtKB-EC"/>
</dbReference>
<keyword evidence="4" id="KW-0963">Cytoplasm</keyword>
<evidence type="ECO:0000256" key="8">
    <source>
        <dbReference type="ARBA" id="ARBA00023204"/>
    </source>
</evidence>
<evidence type="ECO:0000259" key="11">
    <source>
        <dbReference type="Pfam" id="PF02870"/>
    </source>
</evidence>
<name>T1AQE8_9ZZZZ</name>
<evidence type="ECO:0000256" key="2">
    <source>
        <dbReference type="ARBA" id="ARBA00008711"/>
    </source>
</evidence>
<keyword evidence="8" id="KW-0234">DNA repair</keyword>
<dbReference type="EMBL" id="AUZZ01007453">
    <property type="protein sequence ID" value="EQD42414.1"/>
    <property type="molecule type" value="Genomic_DNA"/>
</dbReference>
<dbReference type="EC" id="2.1.1.63" evidence="3"/>
<comment type="similarity">
    <text evidence="2">Belongs to the MGMT family.</text>
</comment>